<dbReference type="InterPro" id="IPR019819">
    <property type="entry name" value="Carboxylesterase_B_CS"/>
</dbReference>
<dbReference type="PANTHER" id="PTHR11559">
    <property type="entry name" value="CARBOXYLESTERASE"/>
    <property type="match status" value="1"/>
</dbReference>
<feature type="compositionally biased region" description="Basic and acidic residues" evidence="1">
    <location>
        <begin position="31"/>
        <end position="50"/>
    </location>
</feature>
<dbReference type="EMBL" id="CAVNYO010000082">
    <property type="protein sequence ID" value="CAK5265231.1"/>
    <property type="molecule type" value="Genomic_DNA"/>
</dbReference>
<dbReference type="AlphaFoldDB" id="A0AAD2GX37"/>
<gene>
    <name evidence="3" type="ORF">MYCIT1_LOCUS6032</name>
</gene>
<comment type="caution">
    <text evidence="3">The sequence shown here is derived from an EMBL/GenBank/DDBJ whole genome shotgun (WGS) entry which is preliminary data.</text>
</comment>
<name>A0AAD2GX37_9AGAR</name>
<feature type="region of interest" description="Disordered" evidence="1">
    <location>
        <begin position="28"/>
        <end position="50"/>
    </location>
</feature>
<dbReference type="InterPro" id="IPR050309">
    <property type="entry name" value="Type-B_Carboxylest/Lipase"/>
</dbReference>
<keyword evidence="4" id="KW-1185">Reference proteome</keyword>
<organism evidence="3 4">
    <name type="scientific">Mycena citricolor</name>
    <dbReference type="NCBI Taxonomy" id="2018698"/>
    <lineage>
        <taxon>Eukaryota</taxon>
        <taxon>Fungi</taxon>
        <taxon>Dikarya</taxon>
        <taxon>Basidiomycota</taxon>
        <taxon>Agaricomycotina</taxon>
        <taxon>Agaricomycetes</taxon>
        <taxon>Agaricomycetidae</taxon>
        <taxon>Agaricales</taxon>
        <taxon>Marasmiineae</taxon>
        <taxon>Mycenaceae</taxon>
        <taxon>Mycena</taxon>
    </lineage>
</organism>
<evidence type="ECO:0000256" key="1">
    <source>
        <dbReference type="SAM" id="MobiDB-lite"/>
    </source>
</evidence>
<sequence>MIEDLAQHCAQATDLVPALMTTETIANPEYDPAKASRQASEEKKDVAKTDISPEKTEWFPSGQLTVPLATTMTRTSAVISSVLLFALVARGAPTVQLGQTAVVGRSIPTFSQEFFAGIPYAEPPLGDLRFRPPVLKTSLNATTLDAAQYGPSCIQPLGGSTPGGLPTSFALSEDCLTVNILRPAGVDSTSKLPVMFWTYGGGFLSGSSVVYNGSTIVEQSVARGTPVVFVSFNYRLGPLGFPQGQEAMDQGALNLGIKDQIAALEWVQRNIGKFGGDKRKVTAFGQSAGSILTSILFLNKRVDKLARAAIFESGSQATVAIFPATRRQNIWTSFVAGVPSCASLAKAHLTFSCLRNVTTQELLEGLLTSLAETNEQVPFNPVIDGPEGLIPDLPSRLLSQGKFSRIPFIAGTNLDEGTALTSQLINSTAAINASLISGRTPSVSPTLLQSSIKKLLELYPDVPALGSPYGTGNNTFGLSSQYKRASAIEGDLDFHSQRRLWIEAAANAGVTTFGYLFTQPQPNGLPQLGVAHGSEVFYVFGTPADTSSASVTISRIMTDF</sequence>
<evidence type="ECO:0000313" key="3">
    <source>
        <dbReference type="EMBL" id="CAK5265231.1"/>
    </source>
</evidence>
<dbReference type="Proteomes" id="UP001295794">
    <property type="component" value="Unassembled WGS sequence"/>
</dbReference>
<evidence type="ECO:0000259" key="2">
    <source>
        <dbReference type="Pfam" id="PF00135"/>
    </source>
</evidence>
<dbReference type="Pfam" id="PF00135">
    <property type="entry name" value="COesterase"/>
    <property type="match status" value="1"/>
</dbReference>
<proteinExistence type="predicted"/>
<dbReference type="PROSITE" id="PS00941">
    <property type="entry name" value="CARBOXYLESTERASE_B_2"/>
    <property type="match status" value="1"/>
</dbReference>
<dbReference type="InterPro" id="IPR029058">
    <property type="entry name" value="AB_hydrolase_fold"/>
</dbReference>
<accession>A0AAD2GX37</accession>
<evidence type="ECO:0000313" key="4">
    <source>
        <dbReference type="Proteomes" id="UP001295794"/>
    </source>
</evidence>
<dbReference type="InterPro" id="IPR002018">
    <property type="entry name" value="CarbesteraseB"/>
</dbReference>
<protein>
    <recommendedName>
        <fullName evidence="2">Carboxylesterase type B domain-containing protein</fullName>
    </recommendedName>
</protein>
<dbReference type="Gene3D" id="3.40.50.1820">
    <property type="entry name" value="alpha/beta hydrolase"/>
    <property type="match status" value="1"/>
</dbReference>
<dbReference type="SUPFAM" id="SSF53474">
    <property type="entry name" value="alpha/beta-Hydrolases"/>
    <property type="match status" value="1"/>
</dbReference>
<reference evidence="3" key="1">
    <citation type="submission" date="2023-11" db="EMBL/GenBank/DDBJ databases">
        <authorList>
            <person name="De Vega J J."/>
            <person name="De Vega J J."/>
        </authorList>
    </citation>
    <scope>NUCLEOTIDE SEQUENCE</scope>
</reference>
<feature type="domain" description="Carboxylesterase type B" evidence="2">
    <location>
        <begin position="93"/>
        <end position="548"/>
    </location>
</feature>